<protein>
    <submittedName>
        <fullName evidence="1">Uncharacterized protein</fullName>
    </submittedName>
</protein>
<name>A0A0L0SIL8_ALLM3</name>
<proteinExistence type="predicted"/>
<reference evidence="2" key="2">
    <citation type="submission" date="2009-11" db="EMBL/GenBank/DDBJ databases">
        <title>The Genome Sequence of Allomyces macrogynus strain ATCC 38327.</title>
        <authorList>
            <consortium name="The Broad Institute Genome Sequencing Platform"/>
            <person name="Russ C."/>
            <person name="Cuomo C."/>
            <person name="Shea T."/>
            <person name="Young S.K."/>
            <person name="Zeng Q."/>
            <person name="Koehrsen M."/>
            <person name="Haas B."/>
            <person name="Borodovsky M."/>
            <person name="Guigo R."/>
            <person name="Alvarado L."/>
            <person name="Berlin A."/>
            <person name="Borenstein D."/>
            <person name="Chen Z."/>
            <person name="Engels R."/>
            <person name="Freedman E."/>
            <person name="Gellesch M."/>
            <person name="Goldberg J."/>
            <person name="Griggs A."/>
            <person name="Gujja S."/>
            <person name="Heiman D."/>
            <person name="Hepburn T."/>
            <person name="Howarth C."/>
            <person name="Jen D."/>
            <person name="Larson L."/>
            <person name="Lewis B."/>
            <person name="Mehta T."/>
            <person name="Park D."/>
            <person name="Pearson M."/>
            <person name="Roberts A."/>
            <person name="Saif S."/>
            <person name="Shenoy N."/>
            <person name="Sisk P."/>
            <person name="Stolte C."/>
            <person name="Sykes S."/>
            <person name="Walk T."/>
            <person name="White J."/>
            <person name="Yandava C."/>
            <person name="Burger G."/>
            <person name="Gray M.W."/>
            <person name="Holland P.W.H."/>
            <person name="King N."/>
            <person name="Lang F.B.F."/>
            <person name="Roger A.J."/>
            <person name="Ruiz-Trillo I."/>
            <person name="Lander E."/>
            <person name="Nusbaum C."/>
        </authorList>
    </citation>
    <scope>NUCLEOTIDE SEQUENCE [LARGE SCALE GENOMIC DNA]</scope>
    <source>
        <strain evidence="2">ATCC 38327</strain>
    </source>
</reference>
<dbReference type="EMBL" id="GG745339">
    <property type="protein sequence ID" value="KNE62185.1"/>
    <property type="molecule type" value="Genomic_DNA"/>
</dbReference>
<gene>
    <name evidence="1" type="ORF">AMAG_18823</name>
</gene>
<dbReference type="AlphaFoldDB" id="A0A0L0SIL8"/>
<sequence length="192" mass="21522">MSQVKTDAKGYPVLLDVCFTSTALDPTTNINLHVVQVPHQRTRRPPFQLFMVNTPEIARLMVRRCMAAENVAIDLEGHAKIPTLPRARFGRQLDGHAGRHAVLPDETRGAVRRSAFGSRIQLADRHAVPVTLEPRPHVVKSVFYVLLGDIHAQPWKARLLFHGRIADLEVIQNKLRIPLVGAQIADLQVLYT</sequence>
<organism evidence="1 2">
    <name type="scientific">Allomyces macrogynus (strain ATCC 38327)</name>
    <name type="common">Allomyces javanicus var. macrogynus</name>
    <dbReference type="NCBI Taxonomy" id="578462"/>
    <lineage>
        <taxon>Eukaryota</taxon>
        <taxon>Fungi</taxon>
        <taxon>Fungi incertae sedis</taxon>
        <taxon>Blastocladiomycota</taxon>
        <taxon>Blastocladiomycetes</taxon>
        <taxon>Blastocladiales</taxon>
        <taxon>Blastocladiaceae</taxon>
        <taxon>Allomyces</taxon>
    </lineage>
</organism>
<accession>A0A0L0SIL8</accession>
<reference evidence="1 2" key="1">
    <citation type="submission" date="2009-11" db="EMBL/GenBank/DDBJ databases">
        <title>Annotation of Allomyces macrogynus ATCC 38327.</title>
        <authorList>
            <consortium name="The Broad Institute Genome Sequencing Platform"/>
            <person name="Russ C."/>
            <person name="Cuomo C."/>
            <person name="Burger G."/>
            <person name="Gray M.W."/>
            <person name="Holland P.W.H."/>
            <person name="King N."/>
            <person name="Lang F.B.F."/>
            <person name="Roger A.J."/>
            <person name="Ruiz-Trillo I."/>
            <person name="Young S.K."/>
            <person name="Zeng Q."/>
            <person name="Gargeya S."/>
            <person name="Fitzgerald M."/>
            <person name="Haas B."/>
            <person name="Abouelleil A."/>
            <person name="Alvarado L."/>
            <person name="Arachchi H.M."/>
            <person name="Berlin A."/>
            <person name="Chapman S.B."/>
            <person name="Gearin G."/>
            <person name="Goldberg J."/>
            <person name="Griggs A."/>
            <person name="Gujja S."/>
            <person name="Hansen M."/>
            <person name="Heiman D."/>
            <person name="Howarth C."/>
            <person name="Larimer J."/>
            <person name="Lui A."/>
            <person name="MacDonald P.J.P."/>
            <person name="McCowen C."/>
            <person name="Montmayeur A."/>
            <person name="Murphy C."/>
            <person name="Neiman D."/>
            <person name="Pearson M."/>
            <person name="Priest M."/>
            <person name="Roberts A."/>
            <person name="Saif S."/>
            <person name="Shea T."/>
            <person name="Sisk P."/>
            <person name="Stolte C."/>
            <person name="Sykes S."/>
            <person name="Wortman J."/>
            <person name="Nusbaum C."/>
            <person name="Birren B."/>
        </authorList>
    </citation>
    <scope>NUCLEOTIDE SEQUENCE [LARGE SCALE GENOMIC DNA]</scope>
    <source>
        <strain evidence="1 2">ATCC 38327</strain>
    </source>
</reference>
<evidence type="ECO:0000313" key="2">
    <source>
        <dbReference type="Proteomes" id="UP000054350"/>
    </source>
</evidence>
<dbReference type="VEuPathDB" id="FungiDB:AMAG_18823"/>
<evidence type="ECO:0000313" key="1">
    <source>
        <dbReference type="EMBL" id="KNE62185.1"/>
    </source>
</evidence>
<dbReference type="Proteomes" id="UP000054350">
    <property type="component" value="Unassembled WGS sequence"/>
</dbReference>
<keyword evidence="2" id="KW-1185">Reference proteome</keyword>